<feature type="domain" description="PTS EIIB type-1" evidence="14">
    <location>
        <begin position="6"/>
        <end position="88"/>
    </location>
</feature>
<keyword evidence="9 12" id="KW-1133">Transmembrane helix</keyword>
<evidence type="ECO:0000256" key="10">
    <source>
        <dbReference type="ARBA" id="ARBA00023136"/>
    </source>
</evidence>
<evidence type="ECO:0000256" key="11">
    <source>
        <dbReference type="PROSITE-ProRule" id="PRU00421"/>
    </source>
</evidence>
<dbReference type="Pfam" id="PF00358">
    <property type="entry name" value="PTS_EIIA_1"/>
    <property type="match status" value="1"/>
</dbReference>
<evidence type="ECO:0000256" key="3">
    <source>
        <dbReference type="ARBA" id="ARBA00022475"/>
    </source>
</evidence>
<reference evidence="16 17" key="1">
    <citation type="submission" date="2012-08" db="EMBL/GenBank/DDBJ databases">
        <title>Whole genome shotgun sequence of Kineosphaera limosa NBRC 100340.</title>
        <authorList>
            <person name="Yoshida I."/>
            <person name="Isaki S."/>
            <person name="Hosoyama A."/>
            <person name="Tsuchikane K."/>
            <person name="Katsumata H."/>
            <person name="Ando Y."/>
            <person name="Ohji S."/>
            <person name="Hamada M."/>
            <person name="Tamura T."/>
            <person name="Yamazoe A."/>
            <person name="Yamazaki S."/>
            <person name="Fujita N."/>
        </authorList>
    </citation>
    <scope>NUCLEOTIDE SEQUENCE [LARGE SCALE GENOMIC DNA]</scope>
    <source>
        <strain evidence="16 17">NBRC 100340</strain>
    </source>
</reference>
<dbReference type="InterPro" id="IPR036878">
    <property type="entry name" value="Glu_permease_IIB"/>
</dbReference>
<evidence type="ECO:0000256" key="5">
    <source>
        <dbReference type="ARBA" id="ARBA00022679"/>
    </source>
</evidence>
<feature type="transmembrane region" description="Helical" evidence="12">
    <location>
        <begin position="247"/>
        <end position="267"/>
    </location>
</feature>
<dbReference type="Gene3D" id="2.70.70.10">
    <property type="entry name" value="Glucose Permease (Domain IIA)"/>
    <property type="match status" value="1"/>
</dbReference>
<dbReference type="GO" id="GO:0016301">
    <property type="term" value="F:kinase activity"/>
    <property type="evidence" value="ECO:0007669"/>
    <property type="project" value="UniProtKB-KW"/>
</dbReference>
<evidence type="ECO:0000313" key="16">
    <source>
        <dbReference type="EMBL" id="GAB97652.1"/>
    </source>
</evidence>
<dbReference type="PANTHER" id="PTHR30175">
    <property type="entry name" value="PHOSPHOTRANSFERASE SYSTEM TRANSPORT PROTEIN"/>
    <property type="match status" value="1"/>
</dbReference>
<dbReference type="FunFam" id="2.70.70.10:FF:000001">
    <property type="entry name" value="PTS system glucose-specific IIA component"/>
    <property type="match status" value="1"/>
</dbReference>
<evidence type="ECO:0000259" key="14">
    <source>
        <dbReference type="PROSITE" id="PS51098"/>
    </source>
</evidence>
<dbReference type="STRING" id="1184609.KILIM_077_00090"/>
<dbReference type="NCBIfam" id="TIGR00830">
    <property type="entry name" value="PTBA"/>
    <property type="match status" value="1"/>
</dbReference>
<dbReference type="FunFam" id="3.30.1360.60:FF:000001">
    <property type="entry name" value="PTS system glucose-specific IIBC component PtsG"/>
    <property type="match status" value="1"/>
</dbReference>
<dbReference type="EMBL" id="BAHD01000077">
    <property type="protein sequence ID" value="GAB97652.1"/>
    <property type="molecule type" value="Genomic_DNA"/>
</dbReference>
<dbReference type="GO" id="GO:0008982">
    <property type="term" value="F:protein-N(PI)-phosphohistidine-sugar phosphotransferase activity"/>
    <property type="evidence" value="ECO:0007669"/>
    <property type="project" value="InterPro"/>
</dbReference>
<feature type="transmembrane region" description="Helical" evidence="12">
    <location>
        <begin position="145"/>
        <end position="165"/>
    </location>
</feature>
<dbReference type="GO" id="GO:0090589">
    <property type="term" value="F:protein-phosphocysteine-trehalose phosphotransferase system transporter activity"/>
    <property type="evidence" value="ECO:0007669"/>
    <property type="project" value="TreeGrafter"/>
</dbReference>
<sequence length="631" mass="65572">MAVNFTTLADDIVDGVGGLGNIRNARHCATRLRLELRDESKAATERLKAMDGVVTVVQAGGQYQVVIGNDVPHVYARIADLLEGSGASGAEEESSAAQGNLLDRFIELVSSIFHPILWPLAGAGLFKAFLALFVTVGWVSNETTGYVVLNAASDSLIYFLPILLAIPAAKRFKANQYTAVAIAGALVYPSVIELNAADGPLTFYGIPLVMMSYVSSVIPIIVGVWLQGYLERFLLRTLPGAVRNFMTPLIAMLVMVPFVLLTVGPLTTVAANGVAGGVDWLFEVAPWAAGAVMGGLWQVFVMFGLHWGLVPIMLLQLSQGQSIMAGPVLGAVLAQAAAATAVMIRTKNPETKALGGPSVLSGFLAGITEPAIYGINLPRKLPFYFGIVGGAVGGVLAGLAGARTNAFVFPSIIGIPAYLDTPNLPLFFLGALLSVVIAFTLTFFFGVKDPVTGPPAPMEVPTVDAPPAPGKDTANDAATGTEVLVAAPMSGRIIALTDVPDPVFSGGAMGAGVGIVPTSGTVYAPIAGKLVVAMNTGHAYGIRSDEGVEVLVHVGLDTVNMKGEGFTPQVAKGERVAAGQVLAEVDLGAIERAGYDPTTVVLITNTAKHREVSAVTGEHLEHGQTAIIVTK</sequence>
<evidence type="ECO:0000256" key="8">
    <source>
        <dbReference type="ARBA" id="ARBA00022777"/>
    </source>
</evidence>
<evidence type="ECO:0000256" key="6">
    <source>
        <dbReference type="ARBA" id="ARBA00022683"/>
    </source>
</evidence>
<dbReference type="InterPro" id="IPR018113">
    <property type="entry name" value="PTrfase_EIIB_Cys"/>
</dbReference>
<dbReference type="eggNOG" id="COG1263">
    <property type="taxonomic scope" value="Bacteria"/>
</dbReference>
<dbReference type="Pfam" id="PF02378">
    <property type="entry name" value="PTS_EIIC"/>
    <property type="match status" value="1"/>
</dbReference>
<dbReference type="NCBIfam" id="TIGR01995">
    <property type="entry name" value="PTS-II-ABC-beta"/>
    <property type="match status" value="1"/>
</dbReference>
<dbReference type="PROSITE" id="PS00371">
    <property type="entry name" value="PTS_EIIA_TYPE_1_HIS"/>
    <property type="match status" value="1"/>
</dbReference>
<dbReference type="InterPro" id="IPR001996">
    <property type="entry name" value="PTS_IIB_1"/>
</dbReference>
<dbReference type="Proteomes" id="UP000008366">
    <property type="component" value="Unassembled WGS sequence"/>
</dbReference>
<evidence type="ECO:0000256" key="12">
    <source>
        <dbReference type="SAM" id="Phobius"/>
    </source>
</evidence>
<evidence type="ECO:0000313" key="17">
    <source>
        <dbReference type="Proteomes" id="UP000008366"/>
    </source>
</evidence>
<proteinExistence type="predicted"/>
<gene>
    <name evidence="16" type="primary">bglP</name>
    <name evidence="16" type="ORF">KILIM_077_00090</name>
</gene>
<evidence type="ECO:0000259" key="15">
    <source>
        <dbReference type="PROSITE" id="PS51103"/>
    </source>
</evidence>
<dbReference type="eggNOG" id="COG1264">
    <property type="taxonomic scope" value="Bacteria"/>
</dbReference>
<keyword evidence="8" id="KW-0418">Kinase</keyword>
<name>K6WZV7_9MICO</name>
<dbReference type="AlphaFoldDB" id="K6WZV7"/>
<dbReference type="CDD" id="cd00212">
    <property type="entry name" value="PTS_IIB_glc"/>
    <property type="match status" value="1"/>
</dbReference>
<dbReference type="InterPro" id="IPR001127">
    <property type="entry name" value="PTS_EIIA_1_perm"/>
</dbReference>
<comment type="subcellular location">
    <subcellularLocation>
        <location evidence="1">Cell membrane</location>
        <topology evidence="1">Multi-pass membrane protein</topology>
    </subcellularLocation>
</comment>
<dbReference type="PROSITE" id="PS01035">
    <property type="entry name" value="PTS_EIIB_TYPE_1_CYS"/>
    <property type="match status" value="1"/>
</dbReference>
<protein>
    <submittedName>
        <fullName evidence="16">Beta-glucoside-specific phosphotransferase system enzyme II</fullName>
    </submittedName>
</protein>
<dbReference type="PANTHER" id="PTHR30175:SF1">
    <property type="entry name" value="PTS SYSTEM ARBUTIN-, CELLOBIOSE-, AND SALICIN-SPECIFIC EIIBC COMPONENT-RELATED"/>
    <property type="match status" value="1"/>
</dbReference>
<feature type="transmembrane region" description="Helical" evidence="12">
    <location>
        <begin position="322"/>
        <end position="344"/>
    </location>
</feature>
<feature type="domain" description="PTS EIIA type-1" evidence="13">
    <location>
        <begin position="501"/>
        <end position="605"/>
    </location>
</feature>
<feature type="active site" description="Phosphocysteine intermediate; for EIIB activity" evidence="11">
    <location>
        <position position="28"/>
    </location>
</feature>
<evidence type="ECO:0000256" key="2">
    <source>
        <dbReference type="ARBA" id="ARBA00022448"/>
    </source>
</evidence>
<feature type="transmembrane region" description="Helical" evidence="12">
    <location>
        <begin position="287"/>
        <end position="310"/>
    </location>
</feature>
<evidence type="ECO:0000256" key="7">
    <source>
        <dbReference type="ARBA" id="ARBA00022692"/>
    </source>
</evidence>
<keyword evidence="5 16" id="KW-0808">Transferase</keyword>
<keyword evidence="2" id="KW-0813">Transport</keyword>
<organism evidence="16 17">
    <name type="scientific">Kineosphaera limosa NBRC 100340</name>
    <dbReference type="NCBI Taxonomy" id="1184609"/>
    <lineage>
        <taxon>Bacteria</taxon>
        <taxon>Bacillati</taxon>
        <taxon>Actinomycetota</taxon>
        <taxon>Actinomycetes</taxon>
        <taxon>Micrococcales</taxon>
        <taxon>Dermatophilaceae</taxon>
        <taxon>Kineosphaera</taxon>
    </lineage>
</organism>
<dbReference type="OrthoDB" id="9797715at2"/>
<keyword evidence="6" id="KW-0598">Phosphotransferase system</keyword>
<dbReference type="InterPro" id="IPR050558">
    <property type="entry name" value="PTS_Sugar-Specific_Components"/>
</dbReference>
<keyword evidence="10 12" id="KW-0472">Membrane</keyword>
<dbReference type="GO" id="GO:0009401">
    <property type="term" value="P:phosphoenolpyruvate-dependent sugar phosphotransferase system"/>
    <property type="evidence" value="ECO:0007669"/>
    <property type="project" value="UniProtKB-KW"/>
</dbReference>
<dbReference type="Gene3D" id="3.30.1360.60">
    <property type="entry name" value="Glucose permease domain IIB"/>
    <property type="match status" value="1"/>
</dbReference>
<feature type="transmembrane region" description="Helical" evidence="12">
    <location>
        <begin position="356"/>
        <end position="376"/>
    </location>
</feature>
<keyword evidence="4" id="KW-0762">Sugar transport</keyword>
<dbReference type="GO" id="GO:0005886">
    <property type="term" value="C:plasma membrane"/>
    <property type="evidence" value="ECO:0007669"/>
    <property type="project" value="UniProtKB-SubCell"/>
</dbReference>
<feature type="domain" description="PTS EIIC type-1" evidence="15">
    <location>
        <begin position="107"/>
        <end position="461"/>
    </location>
</feature>
<dbReference type="GO" id="GO:0015771">
    <property type="term" value="P:trehalose transport"/>
    <property type="evidence" value="ECO:0007669"/>
    <property type="project" value="TreeGrafter"/>
</dbReference>
<keyword evidence="3" id="KW-1003">Cell membrane</keyword>
<dbReference type="InterPro" id="IPR011297">
    <property type="entry name" value="PTS_IIABC_b_glu"/>
</dbReference>
<dbReference type="PROSITE" id="PS51098">
    <property type="entry name" value="PTS_EIIB_TYPE_1"/>
    <property type="match status" value="1"/>
</dbReference>
<dbReference type="SUPFAM" id="SSF51261">
    <property type="entry name" value="Duplicated hybrid motif"/>
    <property type="match status" value="1"/>
</dbReference>
<feature type="transmembrane region" description="Helical" evidence="12">
    <location>
        <begin position="383"/>
        <end position="404"/>
    </location>
</feature>
<dbReference type="PROSITE" id="PS51093">
    <property type="entry name" value="PTS_EIIA_TYPE_1"/>
    <property type="match status" value="1"/>
</dbReference>
<evidence type="ECO:0000256" key="4">
    <source>
        <dbReference type="ARBA" id="ARBA00022597"/>
    </source>
</evidence>
<dbReference type="Pfam" id="PF00367">
    <property type="entry name" value="PTS_EIIB"/>
    <property type="match status" value="1"/>
</dbReference>
<accession>K6WZV7</accession>
<comment type="caution">
    <text evidence="16">The sequence shown here is derived from an EMBL/GenBank/DDBJ whole genome shotgun (WGS) entry which is preliminary data.</text>
</comment>
<feature type="transmembrane region" description="Helical" evidence="12">
    <location>
        <begin position="424"/>
        <end position="447"/>
    </location>
</feature>
<dbReference type="InterPro" id="IPR013013">
    <property type="entry name" value="PTS_EIIC_1"/>
</dbReference>
<dbReference type="RefSeq" id="WP_006594184.1">
    <property type="nucleotide sequence ID" value="NZ_BAHD01000077.1"/>
</dbReference>
<evidence type="ECO:0000256" key="1">
    <source>
        <dbReference type="ARBA" id="ARBA00004651"/>
    </source>
</evidence>
<dbReference type="SUPFAM" id="SSF55604">
    <property type="entry name" value="Glucose permease domain IIB"/>
    <property type="match status" value="1"/>
</dbReference>
<dbReference type="eggNOG" id="COG2190">
    <property type="taxonomic scope" value="Bacteria"/>
</dbReference>
<feature type="transmembrane region" description="Helical" evidence="12">
    <location>
        <begin position="116"/>
        <end position="139"/>
    </location>
</feature>
<dbReference type="InterPro" id="IPR003352">
    <property type="entry name" value="PTS_EIIC"/>
</dbReference>
<feature type="transmembrane region" description="Helical" evidence="12">
    <location>
        <begin position="203"/>
        <end position="226"/>
    </location>
</feature>
<dbReference type="PROSITE" id="PS51103">
    <property type="entry name" value="PTS_EIIC_TYPE_1"/>
    <property type="match status" value="1"/>
</dbReference>
<evidence type="ECO:0000256" key="9">
    <source>
        <dbReference type="ARBA" id="ARBA00022989"/>
    </source>
</evidence>
<dbReference type="InterPro" id="IPR011055">
    <property type="entry name" value="Dup_hybrid_motif"/>
</dbReference>
<evidence type="ECO:0000259" key="13">
    <source>
        <dbReference type="PROSITE" id="PS51093"/>
    </source>
</evidence>
<keyword evidence="17" id="KW-1185">Reference proteome</keyword>
<keyword evidence="7 12" id="KW-0812">Transmembrane</keyword>